<dbReference type="Gene3D" id="2.60.40.340">
    <property type="entry name" value="Rel homology domain (RHD), DNA-binding domain"/>
    <property type="match status" value="1"/>
</dbReference>
<dbReference type="Gene3D" id="1.25.40.20">
    <property type="entry name" value="Ankyrin repeat-containing domain"/>
    <property type="match status" value="1"/>
</dbReference>
<sequence length="605" mass="70035">MSDDPLGIKNLLLNDLDLCGNNFYLQDMVDNENIFFSTNLEDDGNSLGTEFQNNEFYVELEIITQPQPFRHFRYMSEFKSGSLSGEKKVPITVKVNNYVDGCFIRCSLVDFKTKVNHPYCLVEKGKGEKIIHDQTYYEVPVDPINHTAKLENIEIIVSKDKNKHAEIIMKKEKRDGNENTPKLLEQINKNLENIDLNVVALCFQAFCKTAEKNVLVSEKIYSNAIRNSHNSSTAKLEIAVYRVFKNNNYDEVWIVLKKKINIDKLEIKFYEDDLLLNWQVEKRYLHQAVIIIWIPSDWVKKVKGEIKIELHRTTDKESAFISCYTSQCSQNNFQIGNTTLNTANNYAISEWTMETDGLDENYSFNSFDEKSLFKALIFDEFEKAKEIITRMIDDKLIHDSDCQSNIKEKTLHLAISKNQPKIVKKLLDMGVDPNMVDENENTALHLAIEASAYDCINELLKYKDKINFHIYNEYGYMPLHLAIKKNSLKIVKALVKAGAQINSTNRSNGKTCLEMAQHHKQCSILKYLQAKDMTSVDLGPSQGSKYSQVFERNSLKNNLKNARIDQMDHLKFLRKQISVLRYTCIFLMTFILIIIVCYIFCNYLS</sequence>
<feature type="domain" description="RHD" evidence="5">
    <location>
        <begin position="92"/>
        <end position="232"/>
    </location>
</feature>
<organism evidence="6 7">
    <name type="scientific">Trichogramma kaykai</name>
    <dbReference type="NCBI Taxonomy" id="54128"/>
    <lineage>
        <taxon>Eukaryota</taxon>
        <taxon>Metazoa</taxon>
        <taxon>Ecdysozoa</taxon>
        <taxon>Arthropoda</taxon>
        <taxon>Hexapoda</taxon>
        <taxon>Insecta</taxon>
        <taxon>Pterygota</taxon>
        <taxon>Neoptera</taxon>
        <taxon>Endopterygota</taxon>
        <taxon>Hymenoptera</taxon>
        <taxon>Apocrita</taxon>
        <taxon>Proctotrupomorpha</taxon>
        <taxon>Chalcidoidea</taxon>
        <taxon>Trichogrammatidae</taxon>
        <taxon>Trichogramma</taxon>
    </lineage>
</organism>
<dbReference type="SMART" id="SM00248">
    <property type="entry name" value="ANK"/>
    <property type="match status" value="5"/>
</dbReference>
<evidence type="ECO:0000259" key="5">
    <source>
        <dbReference type="PROSITE" id="PS50254"/>
    </source>
</evidence>
<dbReference type="PROSITE" id="PS50254">
    <property type="entry name" value="REL_2"/>
    <property type="match status" value="1"/>
</dbReference>
<dbReference type="EMBL" id="JBJJXI010000058">
    <property type="protein sequence ID" value="KAL3399208.1"/>
    <property type="molecule type" value="Genomic_DNA"/>
</dbReference>
<evidence type="ECO:0000256" key="4">
    <source>
        <dbReference type="SAM" id="Phobius"/>
    </source>
</evidence>
<dbReference type="InterPro" id="IPR051070">
    <property type="entry name" value="NF-kappa-B_inhibitor"/>
</dbReference>
<evidence type="ECO:0000313" key="6">
    <source>
        <dbReference type="EMBL" id="KAL3399208.1"/>
    </source>
</evidence>
<keyword evidence="4" id="KW-0472">Membrane</keyword>
<name>A0ABD2X2Y4_9HYME</name>
<accession>A0ABD2X2Y4</accession>
<proteinExistence type="predicted"/>
<dbReference type="InterPro" id="IPR008967">
    <property type="entry name" value="p53-like_TF_DNA-bd_sf"/>
</dbReference>
<reference evidence="6 7" key="1">
    <citation type="journal article" date="2024" name="bioRxiv">
        <title>A reference genome for Trichogramma kaykai: A tiny desert-dwelling parasitoid wasp with competing sex-ratio distorters.</title>
        <authorList>
            <person name="Culotta J."/>
            <person name="Lindsey A.R."/>
        </authorList>
    </citation>
    <scope>NUCLEOTIDE SEQUENCE [LARGE SCALE GENOMIC DNA]</scope>
    <source>
        <strain evidence="6 7">KSX58</strain>
    </source>
</reference>
<feature type="transmembrane region" description="Helical" evidence="4">
    <location>
        <begin position="579"/>
        <end position="601"/>
    </location>
</feature>
<evidence type="ECO:0000313" key="7">
    <source>
        <dbReference type="Proteomes" id="UP001627154"/>
    </source>
</evidence>
<dbReference type="InterPro" id="IPR002110">
    <property type="entry name" value="Ankyrin_rpt"/>
</dbReference>
<evidence type="ECO:0000256" key="2">
    <source>
        <dbReference type="ARBA" id="ARBA00023043"/>
    </source>
</evidence>
<keyword evidence="7" id="KW-1185">Reference proteome</keyword>
<dbReference type="GO" id="GO:0006357">
    <property type="term" value="P:regulation of transcription by RNA polymerase II"/>
    <property type="evidence" value="ECO:0007669"/>
    <property type="project" value="UniProtKB-ARBA"/>
</dbReference>
<dbReference type="PANTHER" id="PTHR46680:SF3">
    <property type="entry name" value="NF-KAPPA-B INHIBITOR CACTUS"/>
    <property type="match status" value="1"/>
</dbReference>
<dbReference type="Pfam" id="PF00554">
    <property type="entry name" value="RHD_DNA_bind"/>
    <property type="match status" value="1"/>
</dbReference>
<dbReference type="InterPro" id="IPR037059">
    <property type="entry name" value="RHD_DNA_bind_dom_sf"/>
</dbReference>
<dbReference type="InterPro" id="IPR036770">
    <property type="entry name" value="Ankyrin_rpt-contain_sf"/>
</dbReference>
<feature type="repeat" description="ANK" evidence="3">
    <location>
        <begin position="406"/>
        <end position="438"/>
    </location>
</feature>
<protein>
    <recommendedName>
        <fullName evidence="5">RHD domain-containing protein</fullName>
    </recommendedName>
</protein>
<dbReference type="Pfam" id="PF12796">
    <property type="entry name" value="Ank_2"/>
    <property type="match status" value="1"/>
</dbReference>
<comment type="caution">
    <text evidence="6">The sequence shown here is derived from an EMBL/GenBank/DDBJ whole genome shotgun (WGS) entry which is preliminary data.</text>
</comment>
<keyword evidence="1" id="KW-0677">Repeat</keyword>
<keyword evidence="4" id="KW-0812">Transmembrane</keyword>
<dbReference type="AlphaFoldDB" id="A0ABD2X2Y4"/>
<dbReference type="PROSITE" id="PS50088">
    <property type="entry name" value="ANK_REPEAT"/>
    <property type="match status" value="2"/>
</dbReference>
<evidence type="ECO:0000256" key="1">
    <source>
        <dbReference type="ARBA" id="ARBA00022737"/>
    </source>
</evidence>
<dbReference type="Proteomes" id="UP001627154">
    <property type="component" value="Unassembled WGS sequence"/>
</dbReference>
<dbReference type="PANTHER" id="PTHR46680">
    <property type="entry name" value="NF-KAPPA-B INHIBITOR ALPHA"/>
    <property type="match status" value="1"/>
</dbReference>
<dbReference type="InterPro" id="IPR011539">
    <property type="entry name" value="RHD_DNA_bind_dom"/>
</dbReference>
<keyword evidence="2 3" id="KW-0040">ANK repeat</keyword>
<dbReference type="SUPFAM" id="SSF48403">
    <property type="entry name" value="Ankyrin repeat"/>
    <property type="match status" value="1"/>
</dbReference>
<gene>
    <name evidence="6" type="ORF">TKK_007410</name>
</gene>
<dbReference type="SUPFAM" id="SSF49417">
    <property type="entry name" value="p53-like transcription factors"/>
    <property type="match status" value="1"/>
</dbReference>
<evidence type="ECO:0000256" key="3">
    <source>
        <dbReference type="PROSITE-ProRule" id="PRU00023"/>
    </source>
</evidence>
<dbReference type="PROSITE" id="PS50297">
    <property type="entry name" value="ANK_REP_REGION"/>
    <property type="match status" value="2"/>
</dbReference>
<keyword evidence="4" id="KW-1133">Transmembrane helix</keyword>
<feature type="repeat" description="ANK" evidence="3">
    <location>
        <begin position="474"/>
        <end position="506"/>
    </location>
</feature>